<name>A0ABQ6MD96_9STRA</name>
<dbReference type="Proteomes" id="UP001165060">
    <property type="component" value="Unassembled WGS sequence"/>
</dbReference>
<feature type="compositionally biased region" description="Acidic residues" evidence="1">
    <location>
        <begin position="31"/>
        <end position="41"/>
    </location>
</feature>
<keyword evidence="3" id="KW-1185">Reference proteome</keyword>
<reference evidence="2 3" key="1">
    <citation type="journal article" date="2023" name="Commun. Biol.">
        <title>Genome analysis of Parmales, the sister group of diatoms, reveals the evolutionary specialization of diatoms from phago-mixotrophs to photoautotrophs.</title>
        <authorList>
            <person name="Ban H."/>
            <person name="Sato S."/>
            <person name="Yoshikawa S."/>
            <person name="Yamada K."/>
            <person name="Nakamura Y."/>
            <person name="Ichinomiya M."/>
            <person name="Sato N."/>
            <person name="Blanc-Mathieu R."/>
            <person name="Endo H."/>
            <person name="Kuwata A."/>
            <person name="Ogata H."/>
        </authorList>
    </citation>
    <scope>NUCLEOTIDE SEQUENCE [LARGE SCALE GENOMIC DNA]</scope>
</reference>
<evidence type="ECO:0000313" key="3">
    <source>
        <dbReference type="Proteomes" id="UP001165060"/>
    </source>
</evidence>
<feature type="compositionally biased region" description="Pro residues" evidence="1">
    <location>
        <begin position="42"/>
        <end position="55"/>
    </location>
</feature>
<feature type="non-terminal residue" evidence="2">
    <location>
        <position position="116"/>
    </location>
</feature>
<accession>A0ABQ6MD96</accession>
<evidence type="ECO:0000256" key="1">
    <source>
        <dbReference type="SAM" id="MobiDB-lite"/>
    </source>
</evidence>
<protein>
    <submittedName>
        <fullName evidence="2">Uncharacterized protein</fullName>
    </submittedName>
</protein>
<dbReference type="EMBL" id="BRYB01000157">
    <property type="protein sequence ID" value="GMI24216.1"/>
    <property type="molecule type" value="Genomic_DNA"/>
</dbReference>
<organism evidence="2 3">
    <name type="scientific">Tetraparma gracilis</name>
    <dbReference type="NCBI Taxonomy" id="2962635"/>
    <lineage>
        <taxon>Eukaryota</taxon>
        <taxon>Sar</taxon>
        <taxon>Stramenopiles</taxon>
        <taxon>Ochrophyta</taxon>
        <taxon>Bolidophyceae</taxon>
        <taxon>Parmales</taxon>
        <taxon>Triparmaceae</taxon>
        <taxon>Tetraparma</taxon>
    </lineage>
</organism>
<proteinExistence type="predicted"/>
<comment type="caution">
    <text evidence="2">The sequence shown here is derived from an EMBL/GenBank/DDBJ whole genome shotgun (WGS) entry which is preliminary data.</text>
</comment>
<feature type="region of interest" description="Disordered" evidence="1">
    <location>
        <begin position="17"/>
        <end position="58"/>
    </location>
</feature>
<gene>
    <name evidence="2" type="ORF">TeGR_g1993</name>
</gene>
<evidence type="ECO:0000313" key="2">
    <source>
        <dbReference type="EMBL" id="GMI24216.1"/>
    </source>
</evidence>
<sequence length="116" mass="12134">MPSTLITSAAQLSNALHGRLSAPAAPAPADADMEDSDEGEEQPPPRFPARPPAPAPRATSTFTVMVVLEQGGSTLADNVLPLSALSVLELTSNAYEQEYPHVTAIHASQQLAGFEK</sequence>